<reference evidence="2 3" key="1">
    <citation type="journal article" date="2017" name="ISME J.">
        <title>Energy and carbon metabolisms in a deep terrestrial subsurface fluid microbial community.</title>
        <authorList>
            <person name="Momper L."/>
            <person name="Jungbluth S.P."/>
            <person name="Lee M.D."/>
            <person name="Amend J.P."/>
        </authorList>
    </citation>
    <scope>NUCLEOTIDE SEQUENCE [LARGE SCALE GENOMIC DNA]</scope>
    <source>
        <strain evidence="2">SURF_5</strain>
    </source>
</reference>
<name>A0A3A4NBF5_ABYX5</name>
<dbReference type="AlphaFoldDB" id="A0A3A4NBF5"/>
<sequence length="550" mass="61424">MKHKMICRILLVVFAMSFAVPAFAQESERLAPLLKGMGRHHYPISTDSPEAQRFFDQGLLLSYGFNHAEAERSFREAARLDPDCAMCYWGIALVLGPNINAPMAPEAVPKANEAIQKALELAPQAAEKERALINALAKRYAETPPKDRSPLDAAYADAMREVAKRYPEDVDIASLFAESLLDLHPWNYWTKEGTPHPWTPEILTTLESVLDRAPEHQGALHFYIHATEASSEPQKGEAAADRLSKLVPGTSHLAHMPSHTYIRIGRYHDASLANLRALSMDQVYIAECHAQGLYPLAYMPHNSHFLWYAATMKGRSALATEAARETARVDKTMFRHAAMGPLMQHFSLMPLYNSVRFGKWDEILAESKPADDLLYSVGVWHYARGMAFIAKGQSEKAAAELEQLDTIAANPVVMKQKVWDVNTVGSILGIASEVLTGELAATAGDHESAIQHLQAAVRSEDEQTYIEPPDWYYPVRQSLGAVLLEAGRPADAERVYREDLRRNPENGWSLYGLAESLRRQGKTEDAARVRERFERAWAFADVEPVVGILR</sequence>
<protein>
    <recommendedName>
        <fullName evidence="4">Tetratricopeptide repeat protein</fullName>
    </recommendedName>
</protein>
<feature type="chain" id="PRO_5018294692" description="Tetratricopeptide repeat protein" evidence="1">
    <location>
        <begin position="25"/>
        <end position="550"/>
    </location>
</feature>
<dbReference type="InterPro" id="IPR011990">
    <property type="entry name" value="TPR-like_helical_dom_sf"/>
</dbReference>
<dbReference type="Gene3D" id="1.25.40.10">
    <property type="entry name" value="Tetratricopeptide repeat domain"/>
    <property type="match status" value="2"/>
</dbReference>
<proteinExistence type="predicted"/>
<evidence type="ECO:0000313" key="2">
    <source>
        <dbReference type="EMBL" id="RJP18698.1"/>
    </source>
</evidence>
<evidence type="ECO:0008006" key="4">
    <source>
        <dbReference type="Google" id="ProtNLM"/>
    </source>
</evidence>
<comment type="caution">
    <text evidence="2">The sequence shown here is derived from an EMBL/GenBank/DDBJ whole genome shotgun (WGS) entry which is preliminary data.</text>
</comment>
<evidence type="ECO:0000313" key="3">
    <source>
        <dbReference type="Proteomes" id="UP000265882"/>
    </source>
</evidence>
<organism evidence="2 3">
    <name type="scientific">Abyssobacteria bacterium (strain SURF_5)</name>
    <dbReference type="NCBI Taxonomy" id="2093360"/>
    <lineage>
        <taxon>Bacteria</taxon>
        <taxon>Pseudomonadati</taxon>
        <taxon>Candidatus Hydrogenedentota</taxon>
        <taxon>Candidatus Abyssobacteria</taxon>
    </lineage>
</organism>
<feature type="signal peptide" evidence="1">
    <location>
        <begin position="1"/>
        <end position="24"/>
    </location>
</feature>
<dbReference type="PANTHER" id="PTHR45588:SF1">
    <property type="entry name" value="WW DOMAIN-CONTAINING PROTEIN"/>
    <property type="match status" value="1"/>
</dbReference>
<evidence type="ECO:0000256" key="1">
    <source>
        <dbReference type="SAM" id="SignalP"/>
    </source>
</evidence>
<dbReference type="PANTHER" id="PTHR45588">
    <property type="entry name" value="TPR DOMAIN-CONTAINING PROTEIN"/>
    <property type="match status" value="1"/>
</dbReference>
<dbReference type="Pfam" id="PF13432">
    <property type="entry name" value="TPR_16"/>
    <property type="match status" value="1"/>
</dbReference>
<dbReference type="SUPFAM" id="SSF48452">
    <property type="entry name" value="TPR-like"/>
    <property type="match status" value="2"/>
</dbReference>
<dbReference type="EMBL" id="QZKU01000098">
    <property type="protein sequence ID" value="RJP18698.1"/>
    <property type="molecule type" value="Genomic_DNA"/>
</dbReference>
<dbReference type="InterPro" id="IPR019734">
    <property type="entry name" value="TPR_rpt"/>
</dbReference>
<accession>A0A3A4NBF5</accession>
<gene>
    <name evidence="2" type="ORF">C4520_13975</name>
</gene>
<dbReference type="SMART" id="SM00028">
    <property type="entry name" value="TPR"/>
    <property type="match status" value="2"/>
</dbReference>
<keyword evidence="1" id="KW-0732">Signal</keyword>
<dbReference type="Proteomes" id="UP000265882">
    <property type="component" value="Unassembled WGS sequence"/>
</dbReference>